<reference evidence="2" key="1">
    <citation type="submission" date="2016-11" db="UniProtKB">
        <authorList>
            <consortium name="WormBaseParasite"/>
        </authorList>
    </citation>
    <scope>IDENTIFICATION</scope>
</reference>
<name>A0A1I7WED4_HETBA</name>
<dbReference type="AlphaFoldDB" id="A0A1I7WED4"/>
<evidence type="ECO:0000313" key="2">
    <source>
        <dbReference type="WBParaSite" id="Hba_03325"/>
    </source>
</evidence>
<protein>
    <submittedName>
        <fullName evidence="2">Uncharacterized protein</fullName>
    </submittedName>
</protein>
<proteinExistence type="predicted"/>
<accession>A0A1I7WED4</accession>
<dbReference type="Proteomes" id="UP000095283">
    <property type="component" value="Unplaced"/>
</dbReference>
<keyword evidence="1" id="KW-1185">Reference proteome</keyword>
<organism evidence="1 2">
    <name type="scientific">Heterorhabditis bacteriophora</name>
    <name type="common">Entomopathogenic nematode worm</name>
    <dbReference type="NCBI Taxonomy" id="37862"/>
    <lineage>
        <taxon>Eukaryota</taxon>
        <taxon>Metazoa</taxon>
        <taxon>Ecdysozoa</taxon>
        <taxon>Nematoda</taxon>
        <taxon>Chromadorea</taxon>
        <taxon>Rhabditida</taxon>
        <taxon>Rhabditina</taxon>
        <taxon>Rhabditomorpha</taxon>
        <taxon>Strongyloidea</taxon>
        <taxon>Heterorhabditidae</taxon>
        <taxon>Heterorhabditis</taxon>
    </lineage>
</organism>
<evidence type="ECO:0000313" key="1">
    <source>
        <dbReference type="Proteomes" id="UP000095283"/>
    </source>
</evidence>
<dbReference type="WBParaSite" id="Hba_03325">
    <property type="protein sequence ID" value="Hba_03325"/>
    <property type="gene ID" value="Hba_03325"/>
</dbReference>
<sequence length="41" mass="5003">MTYNIYLSKFISKHFICNLSFDEAHFITLMHTYLHIIVFFC</sequence>